<dbReference type="InterPro" id="IPR011990">
    <property type="entry name" value="TPR-like_helical_dom_sf"/>
</dbReference>
<comment type="caution">
    <text evidence="4">The sequence shown here is derived from an EMBL/GenBank/DDBJ whole genome shotgun (WGS) entry which is preliminary data.</text>
</comment>
<gene>
    <name evidence="4" type="ORF">ACH5RR_034296</name>
</gene>
<evidence type="ECO:0000313" key="5">
    <source>
        <dbReference type="Proteomes" id="UP001630127"/>
    </source>
</evidence>
<evidence type="ECO:0000313" key="4">
    <source>
        <dbReference type="EMBL" id="KAL3504455.1"/>
    </source>
</evidence>
<dbReference type="PANTHER" id="PTHR47941">
    <property type="entry name" value="PENTATRICOPEPTIDE REPEAT-CONTAINING PROTEIN 3, MITOCHONDRIAL"/>
    <property type="match status" value="1"/>
</dbReference>
<protein>
    <recommendedName>
        <fullName evidence="6">Pentatricopeptide repeat-containing protein</fullName>
    </recommendedName>
</protein>
<comment type="similarity">
    <text evidence="1">Belongs to the PPR family. P subfamily.</text>
</comment>
<evidence type="ECO:0008006" key="6">
    <source>
        <dbReference type="Google" id="ProtNLM"/>
    </source>
</evidence>
<evidence type="ECO:0000256" key="3">
    <source>
        <dbReference type="PROSITE-ProRule" id="PRU00708"/>
    </source>
</evidence>
<dbReference type="Proteomes" id="UP001630127">
    <property type="component" value="Unassembled WGS sequence"/>
</dbReference>
<dbReference type="Gene3D" id="1.25.40.10">
    <property type="entry name" value="Tetratricopeptide repeat domain"/>
    <property type="match status" value="1"/>
</dbReference>
<organism evidence="4 5">
    <name type="scientific">Cinchona calisaya</name>
    <dbReference type="NCBI Taxonomy" id="153742"/>
    <lineage>
        <taxon>Eukaryota</taxon>
        <taxon>Viridiplantae</taxon>
        <taxon>Streptophyta</taxon>
        <taxon>Embryophyta</taxon>
        <taxon>Tracheophyta</taxon>
        <taxon>Spermatophyta</taxon>
        <taxon>Magnoliopsida</taxon>
        <taxon>eudicotyledons</taxon>
        <taxon>Gunneridae</taxon>
        <taxon>Pentapetalae</taxon>
        <taxon>asterids</taxon>
        <taxon>lamiids</taxon>
        <taxon>Gentianales</taxon>
        <taxon>Rubiaceae</taxon>
        <taxon>Cinchonoideae</taxon>
        <taxon>Cinchoneae</taxon>
        <taxon>Cinchona</taxon>
    </lineage>
</organism>
<sequence length="223" mass="25513">MECGKIVSTLQAITALIHSAGVARNVIKAKEFFDEISRRNLQADIGDYNALMSAFIRSRDVKSAAVLMNEMEEKHVGLDNVTYHTMFLGLIRSEGIDVVSEHYHLMILKNFVPKARTVVILMKLFCENQKIDLVLNLWSCSLEKGHCPHSHALDILMTRLYSKGRSEEAFDCARQTLERGRHMSDPCRMLERHLLQIGEMDKLQRLEKLIKRLHATLPVPENT</sequence>
<evidence type="ECO:0000256" key="1">
    <source>
        <dbReference type="ARBA" id="ARBA00007626"/>
    </source>
</evidence>
<evidence type="ECO:0000256" key="2">
    <source>
        <dbReference type="ARBA" id="ARBA00022737"/>
    </source>
</evidence>
<reference evidence="4 5" key="1">
    <citation type="submission" date="2024-11" db="EMBL/GenBank/DDBJ databases">
        <title>A near-complete genome assembly of Cinchona calisaya.</title>
        <authorList>
            <person name="Lian D.C."/>
            <person name="Zhao X.W."/>
            <person name="Wei L."/>
        </authorList>
    </citation>
    <scope>NUCLEOTIDE SEQUENCE [LARGE SCALE GENOMIC DNA]</scope>
    <source>
        <tissue evidence="4">Nenye</tissue>
    </source>
</reference>
<feature type="repeat" description="PPR" evidence="3">
    <location>
        <begin position="44"/>
        <end position="78"/>
    </location>
</feature>
<dbReference type="PROSITE" id="PS51375">
    <property type="entry name" value="PPR"/>
    <property type="match status" value="1"/>
</dbReference>
<dbReference type="Pfam" id="PF13041">
    <property type="entry name" value="PPR_2"/>
    <property type="match status" value="1"/>
</dbReference>
<name>A0ABD2YB87_9GENT</name>
<dbReference type="NCBIfam" id="TIGR00756">
    <property type="entry name" value="PPR"/>
    <property type="match status" value="1"/>
</dbReference>
<dbReference type="AlphaFoldDB" id="A0ABD2YB87"/>
<proteinExistence type="inferred from homology"/>
<dbReference type="EMBL" id="JBJUIK010000014">
    <property type="protein sequence ID" value="KAL3504455.1"/>
    <property type="molecule type" value="Genomic_DNA"/>
</dbReference>
<dbReference type="Pfam" id="PF01535">
    <property type="entry name" value="PPR"/>
    <property type="match status" value="1"/>
</dbReference>
<accession>A0ABD2YB87</accession>
<keyword evidence="5" id="KW-1185">Reference proteome</keyword>
<keyword evidence="2" id="KW-0677">Repeat</keyword>
<dbReference type="InterPro" id="IPR002885">
    <property type="entry name" value="PPR_rpt"/>
</dbReference>